<reference evidence="8 9" key="1">
    <citation type="submission" date="2022-12" db="EMBL/GenBank/DDBJ databases">
        <title>Metagenome assembled genome from gulf of manar.</title>
        <authorList>
            <person name="Kohli P."/>
            <person name="Pk S."/>
            <person name="Venkata Ramana C."/>
            <person name="Sasikala C."/>
        </authorList>
    </citation>
    <scope>NUCLEOTIDE SEQUENCE [LARGE SCALE GENOMIC DNA]</scope>
    <source>
        <strain evidence="8">JB008</strain>
    </source>
</reference>
<keyword evidence="2 5" id="KW-0812">Transmembrane</keyword>
<evidence type="ECO:0000259" key="7">
    <source>
        <dbReference type="Pfam" id="PF24961"/>
    </source>
</evidence>
<keyword evidence="3 5" id="KW-1133">Transmembrane helix</keyword>
<keyword evidence="4 5" id="KW-0472">Membrane</keyword>
<dbReference type="InterPro" id="IPR012340">
    <property type="entry name" value="NA-bd_OB-fold"/>
</dbReference>
<gene>
    <name evidence="8" type="ORF">PQJ61_03070</name>
</gene>
<proteinExistence type="predicted"/>
<dbReference type="PANTHER" id="PTHR33507:SF3">
    <property type="entry name" value="INNER MEMBRANE PROTEIN YBBJ"/>
    <property type="match status" value="1"/>
</dbReference>
<dbReference type="AlphaFoldDB" id="A0AAJ1ICP7"/>
<dbReference type="GO" id="GO:0005886">
    <property type="term" value="C:plasma membrane"/>
    <property type="evidence" value="ECO:0007669"/>
    <property type="project" value="TreeGrafter"/>
</dbReference>
<evidence type="ECO:0000259" key="6">
    <source>
        <dbReference type="Pfam" id="PF01957"/>
    </source>
</evidence>
<dbReference type="InterPro" id="IPR056739">
    <property type="entry name" value="NfeD_membrane"/>
</dbReference>
<organism evidence="8 9">
    <name type="scientific">Candidatus Thalassospirochaeta sargassi</name>
    <dbReference type="NCBI Taxonomy" id="3119039"/>
    <lineage>
        <taxon>Bacteria</taxon>
        <taxon>Pseudomonadati</taxon>
        <taxon>Spirochaetota</taxon>
        <taxon>Spirochaetia</taxon>
        <taxon>Spirochaetales</taxon>
        <taxon>Spirochaetaceae</taxon>
        <taxon>Candidatus Thalassospirochaeta</taxon>
    </lineage>
</organism>
<evidence type="ECO:0000256" key="3">
    <source>
        <dbReference type="ARBA" id="ARBA00022989"/>
    </source>
</evidence>
<feature type="domain" description="NfeD-like C-terminal" evidence="6">
    <location>
        <begin position="102"/>
        <end position="155"/>
    </location>
</feature>
<dbReference type="InterPro" id="IPR052165">
    <property type="entry name" value="Membrane_assoc_protease"/>
</dbReference>
<evidence type="ECO:0000313" key="9">
    <source>
        <dbReference type="Proteomes" id="UP001221217"/>
    </source>
</evidence>
<evidence type="ECO:0000256" key="1">
    <source>
        <dbReference type="ARBA" id="ARBA00004141"/>
    </source>
</evidence>
<dbReference type="Pfam" id="PF24961">
    <property type="entry name" value="NfeD_membrane"/>
    <property type="match status" value="1"/>
</dbReference>
<feature type="transmembrane region" description="Helical" evidence="5">
    <location>
        <begin position="23"/>
        <end position="43"/>
    </location>
</feature>
<evidence type="ECO:0000256" key="2">
    <source>
        <dbReference type="ARBA" id="ARBA00022692"/>
    </source>
</evidence>
<protein>
    <submittedName>
        <fullName evidence="8">NfeD family protein</fullName>
    </submittedName>
</protein>
<feature type="domain" description="NfeD integral membrane" evidence="7">
    <location>
        <begin position="3"/>
        <end position="68"/>
    </location>
</feature>
<evidence type="ECO:0000256" key="4">
    <source>
        <dbReference type="ARBA" id="ARBA00023136"/>
    </source>
</evidence>
<evidence type="ECO:0000256" key="5">
    <source>
        <dbReference type="SAM" id="Phobius"/>
    </source>
</evidence>
<evidence type="ECO:0000313" key="8">
    <source>
        <dbReference type="EMBL" id="MDC7225729.1"/>
    </source>
</evidence>
<feature type="transmembrane region" description="Helical" evidence="5">
    <location>
        <begin position="50"/>
        <end position="72"/>
    </location>
</feature>
<dbReference type="EMBL" id="JAQQAL010000009">
    <property type="protein sequence ID" value="MDC7225729.1"/>
    <property type="molecule type" value="Genomic_DNA"/>
</dbReference>
<comment type="caution">
    <text evidence="8">The sequence shown here is derived from an EMBL/GenBank/DDBJ whole genome shotgun (WGS) entry which is preliminary data.</text>
</comment>
<dbReference type="Proteomes" id="UP001221217">
    <property type="component" value="Unassembled WGS sequence"/>
</dbReference>
<dbReference type="PANTHER" id="PTHR33507">
    <property type="entry name" value="INNER MEMBRANE PROTEIN YBBJ"/>
    <property type="match status" value="1"/>
</dbReference>
<dbReference type="Gene3D" id="2.40.50.140">
    <property type="entry name" value="Nucleic acid-binding proteins"/>
    <property type="match status" value="1"/>
</dbReference>
<dbReference type="Pfam" id="PF01957">
    <property type="entry name" value="NfeD"/>
    <property type="match status" value="1"/>
</dbReference>
<sequence>MALAITLLLTGIAAILLEFFVPAFGLIGIIGGASVVASIIKAFKFSTAAGAVFLTASLIIVPALMLIFFRIFPKTFIGRKLILHRRMDSREGFESTAVDYTELAGKDGTAHTDLRPSGTIIVNNLKYSAVTGGEYIEKGKKVEILKTEGSRIIVTEAK</sequence>
<dbReference type="InterPro" id="IPR002810">
    <property type="entry name" value="NfeD-like_C"/>
</dbReference>
<dbReference type="SUPFAM" id="SSF141322">
    <property type="entry name" value="NfeD domain-like"/>
    <property type="match status" value="1"/>
</dbReference>
<name>A0AAJ1ICP7_9SPIO</name>
<accession>A0AAJ1ICP7</accession>
<comment type="subcellular location">
    <subcellularLocation>
        <location evidence="1">Membrane</location>
        <topology evidence="1">Multi-pass membrane protein</topology>
    </subcellularLocation>
</comment>